<dbReference type="STRING" id="648996.Theam_0020"/>
<dbReference type="KEGG" id="tam:Theam_0020"/>
<dbReference type="EMBL" id="CP002444">
    <property type="protein sequence ID" value="ADU95994.1"/>
    <property type="molecule type" value="Genomic_DNA"/>
</dbReference>
<evidence type="ECO:0000313" key="1">
    <source>
        <dbReference type="EMBL" id="ADU95994.1"/>
    </source>
</evidence>
<evidence type="ECO:0008006" key="3">
    <source>
        <dbReference type="Google" id="ProtNLM"/>
    </source>
</evidence>
<dbReference type="RefSeq" id="WP_013536780.1">
    <property type="nucleotide sequence ID" value="NC_014926.1"/>
</dbReference>
<dbReference type="OrthoDB" id="12577at2"/>
<sequence length="440" mass="50872">MALTGEKFLIDAYTGKGGFLDGTYLIAHPRESDEKLERRKKLAVYPNYVKKVVDSYLSHLFKKSPIRSIETQEYQEFIQDVDRQGTYIDDFMRRAFKLSMITGVVYIIVDKPPGKATTKLEEKQLNLRPYLALRTRSQLYSYTLDEYGRLSSITFRETQPDNTIIYRYFDTQRWAIYTDPELKEIESQGEHKLGVVPVVPLHSTDPLLPNDLTATPWILDIANLNFDLYNALSELRELFRNQTFSIFTIPVKDKADAEKLKDLTISTENAIPYSPEGGGKPDFIAPPPDPVQAYMQYIESLVQQIYRLANLEFTGGVQKSGIAKEYDWLEFNRTLTSFALQCEQAEYKIAELVCRWQDTEFKGYIQYPRDFSIRNLAEELETAMNAITAQILPPTGVVELRKKLTRDMLGEFVDDKLLSKMDEEIEKEAQDFTNRLNEEL</sequence>
<organism evidence="1 2">
    <name type="scientific">Thermovibrio ammonificans (strain DSM 15698 / JCM 12110 / HB-1)</name>
    <dbReference type="NCBI Taxonomy" id="648996"/>
    <lineage>
        <taxon>Bacteria</taxon>
        <taxon>Pseudomonadati</taxon>
        <taxon>Aquificota</taxon>
        <taxon>Aquificia</taxon>
        <taxon>Desulfurobacteriales</taxon>
        <taxon>Desulfurobacteriaceae</taxon>
        <taxon>Thermovibrio</taxon>
    </lineage>
</organism>
<proteinExistence type="predicted"/>
<reference evidence="1" key="1">
    <citation type="submission" date="2011-01" db="EMBL/GenBank/DDBJ databases">
        <title>Complete sequence of chromosome of Thermovibrio ammonificans HB-1.</title>
        <authorList>
            <consortium name="US DOE Joint Genome Institute"/>
            <person name="Lucas S."/>
            <person name="Copeland A."/>
            <person name="Lapidus A."/>
            <person name="Cheng J.-F."/>
            <person name="Goodwin L."/>
            <person name="Pitluck S."/>
            <person name="Davenport K."/>
            <person name="Detter J.C."/>
            <person name="Han C."/>
            <person name="Tapia R."/>
            <person name="Land M."/>
            <person name="Hauser L."/>
            <person name="Kyrpides N."/>
            <person name="Ivanova N."/>
            <person name="Ovchinnikova G."/>
            <person name="Vetriani C."/>
            <person name="Woyke T."/>
        </authorList>
    </citation>
    <scope>NUCLEOTIDE SEQUENCE [LARGE SCALE GENOMIC DNA]</scope>
    <source>
        <strain evidence="1">HB-1</strain>
    </source>
</reference>
<gene>
    <name evidence="1" type="ordered locus">Theam_0020</name>
</gene>
<dbReference type="Proteomes" id="UP000006362">
    <property type="component" value="Chromosome"/>
</dbReference>
<dbReference type="eggNOG" id="ENOG50307QV">
    <property type="taxonomic scope" value="Bacteria"/>
</dbReference>
<evidence type="ECO:0000313" key="2">
    <source>
        <dbReference type="Proteomes" id="UP000006362"/>
    </source>
</evidence>
<keyword evidence="2" id="KW-1185">Reference proteome</keyword>
<accession>E8T2R9</accession>
<protein>
    <recommendedName>
        <fullName evidence="3">Phage portal protein</fullName>
    </recommendedName>
</protein>
<name>E8T2R9_THEA1</name>
<dbReference type="AlphaFoldDB" id="E8T2R9"/>
<dbReference type="HOGENOM" id="CLU_583466_0_0_0"/>